<dbReference type="InterPro" id="IPR031732">
    <property type="entry name" value="DUF4729"/>
</dbReference>
<dbReference type="EMBL" id="VVIM01000001">
    <property type="protein sequence ID" value="KAB0804131.1"/>
    <property type="molecule type" value="Genomic_DNA"/>
</dbReference>
<keyword evidence="3" id="KW-1185">Reference proteome</keyword>
<evidence type="ECO:0000259" key="1">
    <source>
        <dbReference type="Pfam" id="PF15866"/>
    </source>
</evidence>
<name>A0A5N4B3D7_PHOPY</name>
<dbReference type="AlphaFoldDB" id="A0A5N4B3D7"/>
<evidence type="ECO:0000313" key="2">
    <source>
        <dbReference type="EMBL" id="KAB0804131.1"/>
    </source>
</evidence>
<comment type="caution">
    <text evidence="2">The sequence shown here is derived from an EMBL/GenBank/DDBJ whole genome shotgun (WGS) entry which is preliminary data.</text>
</comment>
<dbReference type="SUPFAM" id="SSF57850">
    <property type="entry name" value="RING/U-box"/>
    <property type="match status" value="1"/>
</dbReference>
<dbReference type="Proteomes" id="UP000327044">
    <property type="component" value="Unassembled WGS sequence"/>
</dbReference>
<protein>
    <recommendedName>
        <fullName evidence="1">DUF4729 domain-containing protein</fullName>
    </recommendedName>
</protein>
<feature type="domain" description="DUF4729" evidence="1">
    <location>
        <begin position="95"/>
        <end position="152"/>
    </location>
</feature>
<reference evidence="2 3" key="1">
    <citation type="journal article" date="2018" name="Elife">
        <title>Firefly genomes illuminate parallel origins of bioluminescence in beetles.</title>
        <authorList>
            <person name="Fallon T.R."/>
            <person name="Lower S.E."/>
            <person name="Chang C.H."/>
            <person name="Bessho-Uehara M."/>
            <person name="Martin G.J."/>
            <person name="Bewick A.J."/>
            <person name="Behringer M."/>
            <person name="Debat H.J."/>
            <person name="Wong I."/>
            <person name="Day J.C."/>
            <person name="Suvorov A."/>
            <person name="Silva C.J."/>
            <person name="Stanger-Hall K.F."/>
            <person name="Hall D.W."/>
            <person name="Schmitz R.J."/>
            <person name="Nelson D.R."/>
            <person name="Lewis S.M."/>
            <person name="Shigenobu S."/>
            <person name="Bybee S.M."/>
            <person name="Larracuente A.M."/>
            <person name="Oba Y."/>
            <person name="Weng J.K."/>
        </authorList>
    </citation>
    <scope>NUCLEOTIDE SEQUENCE [LARGE SCALE GENOMIC DNA]</scope>
    <source>
        <strain evidence="2">1611_PpyrPB1</strain>
        <tissue evidence="2">Whole body</tissue>
    </source>
</reference>
<dbReference type="Pfam" id="PF15866">
    <property type="entry name" value="DUF4729"/>
    <property type="match status" value="1"/>
</dbReference>
<organism evidence="2 3">
    <name type="scientific">Photinus pyralis</name>
    <name type="common">Common eastern firefly</name>
    <name type="synonym">Lampyris pyralis</name>
    <dbReference type="NCBI Taxonomy" id="7054"/>
    <lineage>
        <taxon>Eukaryota</taxon>
        <taxon>Metazoa</taxon>
        <taxon>Ecdysozoa</taxon>
        <taxon>Arthropoda</taxon>
        <taxon>Hexapoda</taxon>
        <taxon>Insecta</taxon>
        <taxon>Pterygota</taxon>
        <taxon>Neoptera</taxon>
        <taxon>Endopterygota</taxon>
        <taxon>Coleoptera</taxon>
        <taxon>Polyphaga</taxon>
        <taxon>Elateriformia</taxon>
        <taxon>Elateroidea</taxon>
        <taxon>Lampyridae</taxon>
        <taxon>Lampyrinae</taxon>
        <taxon>Photinus</taxon>
    </lineage>
</organism>
<sequence length="254" mass="28146">MSHTYNDKAALYKCNMGKHPICYTCFLRASKNGNPLCPKCNSLVMKTSSSAIFKRSENVTVEKLFQLPTEKINALLYRSTEKLNDATEKHWAPIKCPHSPCGKTVNPSSLHSHFIYEHSNIPIYQLTRGSELQVLTELSHLEHGASRCIGLIELLPSGCSFCILASASEECDPLLGYAVYWLVTNSQKQYQCTLETLSPSKASSCATFCKVIEARNNSSITAIIKAMGCLFLSYGTVKNLADDFGKLHLCIVIH</sequence>
<accession>A0A5N4B3D7</accession>
<dbReference type="InParanoid" id="A0A5N4B3D7"/>
<gene>
    <name evidence="2" type="ORF">PPYR_01101</name>
</gene>
<evidence type="ECO:0000313" key="3">
    <source>
        <dbReference type="Proteomes" id="UP000327044"/>
    </source>
</evidence>
<proteinExistence type="predicted"/>